<keyword evidence="2" id="KW-0479">Metal-binding</keyword>
<dbReference type="GO" id="GO:0004222">
    <property type="term" value="F:metalloendopeptidase activity"/>
    <property type="evidence" value="ECO:0007669"/>
    <property type="project" value="InterPro"/>
</dbReference>
<feature type="signal peptide" evidence="5">
    <location>
        <begin position="1"/>
        <end position="19"/>
    </location>
</feature>
<keyword evidence="1" id="KW-0645">Protease</keyword>
<dbReference type="InterPro" id="IPR024079">
    <property type="entry name" value="MetalloPept_cat_dom_sf"/>
</dbReference>
<dbReference type="GO" id="GO:0031012">
    <property type="term" value="C:extracellular matrix"/>
    <property type="evidence" value="ECO:0007669"/>
    <property type="project" value="InterPro"/>
</dbReference>
<comment type="caution">
    <text evidence="7">The sequence shown here is derived from an EMBL/GenBank/DDBJ whole genome shotgun (WGS) entry which is preliminary data.</text>
</comment>
<dbReference type="GO" id="GO:0006508">
    <property type="term" value="P:proteolysis"/>
    <property type="evidence" value="ECO:0007669"/>
    <property type="project" value="UniProtKB-KW"/>
</dbReference>
<sequence>MLKWLGTALVLITVISIQACAPKSQEDCGFVQNVYGERISWKSDVPVTMYIHAQVPDSMIPAILKAADTWEKTAGRKLFNIITSTRYTGPINPHKDSVNVIYLMSSWEDNRASEQGRTSVYWIGDQIKEADIRLNAADFGFYWNGQTLTRAAKADRQGSAPVNIEALVLHEMGHVLGLKHKDGAGSVMATYLASGDDRVNLAGADQTALQCEY</sequence>
<feature type="chain" id="PRO_5007573804" evidence="5">
    <location>
        <begin position="20"/>
        <end position="213"/>
    </location>
</feature>
<evidence type="ECO:0000313" key="8">
    <source>
        <dbReference type="Proteomes" id="UP000075391"/>
    </source>
</evidence>
<protein>
    <submittedName>
        <fullName evidence="7">Peptidase</fullName>
    </submittedName>
</protein>
<dbReference type="GO" id="GO:0008270">
    <property type="term" value="F:zinc ion binding"/>
    <property type="evidence" value="ECO:0007669"/>
    <property type="project" value="InterPro"/>
</dbReference>
<evidence type="ECO:0000256" key="1">
    <source>
        <dbReference type="ARBA" id="ARBA00022670"/>
    </source>
</evidence>
<dbReference type="InterPro" id="IPR001818">
    <property type="entry name" value="Pept_M10_metallopeptidase"/>
</dbReference>
<reference evidence="7 8" key="1">
    <citation type="submission" date="2016-03" db="EMBL/GenBank/DDBJ databases">
        <authorList>
            <person name="Ploux O."/>
        </authorList>
    </citation>
    <scope>NUCLEOTIDE SEQUENCE [LARGE SCALE GENOMIC DNA]</scope>
    <source>
        <strain evidence="7 8">BER2</strain>
    </source>
</reference>
<organism evidence="7 8">
    <name type="scientific">Bdellovibrio bacteriovorus</name>
    <dbReference type="NCBI Taxonomy" id="959"/>
    <lineage>
        <taxon>Bacteria</taxon>
        <taxon>Pseudomonadati</taxon>
        <taxon>Bdellovibrionota</taxon>
        <taxon>Bdellovibrionia</taxon>
        <taxon>Bdellovibrionales</taxon>
        <taxon>Pseudobdellovibrionaceae</taxon>
        <taxon>Bdellovibrio</taxon>
    </lineage>
</organism>
<keyword evidence="4" id="KW-0862">Zinc</keyword>
<accession>A0A150WUI8</accession>
<gene>
    <name evidence="7" type="ORF">AZI85_15575</name>
</gene>
<dbReference type="Pfam" id="PF00413">
    <property type="entry name" value="Peptidase_M10"/>
    <property type="match status" value="1"/>
</dbReference>
<dbReference type="AlphaFoldDB" id="A0A150WUI8"/>
<evidence type="ECO:0000256" key="4">
    <source>
        <dbReference type="ARBA" id="ARBA00022833"/>
    </source>
</evidence>
<dbReference type="RefSeq" id="WP_063243015.1">
    <property type="nucleotide sequence ID" value="NZ_CP168967.1"/>
</dbReference>
<name>A0A150WUI8_BDEBC</name>
<keyword evidence="3" id="KW-0378">Hydrolase</keyword>
<dbReference type="EMBL" id="LUKF01000003">
    <property type="protein sequence ID" value="KYG70103.1"/>
    <property type="molecule type" value="Genomic_DNA"/>
</dbReference>
<evidence type="ECO:0000313" key="7">
    <source>
        <dbReference type="EMBL" id="KYG70103.1"/>
    </source>
</evidence>
<evidence type="ECO:0000256" key="3">
    <source>
        <dbReference type="ARBA" id="ARBA00022801"/>
    </source>
</evidence>
<keyword evidence="5" id="KW-0732">Signal</keyword>
<proteinExistence type="predicted"/>
<dbReference type="Gene3D" id="3.40.390.10">
    <property type="entry name" value="Collagenase (Catalytic Domain)"/>
    <property type="match status" value="1"/>
</dbReference>
<feature type="domain" description="Peptidase M10 metallopeptidase" evidence="6">
    <location>
        <begin position="48"/>
        <end position="211"/>
    </location>
</feature>
<evidence type="ECO:0000259" key="6">
    <source>
        <dbReference type="Pfam" id="PF00413"/>
    </source>
</evidence>
<dbReference type="SUPFAM" id="SSF55486">
    <property type="entry name" value="Metalloproteases ('zincins'), catalytic domain"/>
    <property type="match status" value="1"/>
</dbReference>
<evidence type="ECO:0000256" key="2">
    <source>
        <dbReference type="ARBA" id="ARBA00022723"/>
    </source>
</evidence>
<dbReference type="PROSITE" id="PS51257">
    <property type="entry name" value="PROKAR_LIPOPROTEIN"/>
    <property type="match status" value="1"/>
</dbReference>
<dbReference type="Proteomes" id="UP000075391">
    <property type="component" value="Unassembled WGS sequence"/>
</dbReference>
<dbReference type="OrthoDB" id="5291147at2"/>
<evidence type="ECO:0000256" key="5">
    <source>
        <dbReference type="SAM" id="SignalP"/>
    </source>
</evidence>